<feature type="compositionally biased region" description="Low complexity" evidence="1">
    <location>
        <begin position="165"/>
        <end position="174"/>
    </location>
</feature>
<feature type="compositionally biased region" description="Acidic residues" evidence="1">
    <location>
        <begin position="177"/>
        <end position="190"/>
    </location>
</feature>
<dbReference type="EMBL" id="JAGYWB010000018">
    <property type="protein sequence ID" value="KAI0491595.1"/>
    <property type="molecule type" value="Genomic_DNA"/>
</dbReference>
<comment type="caution">
    <text evidence="2">The sequence shown here is derived from an EMBL/GenBank/DDBJ whole genome shotgun (WGS) entry which is preliminary data.</text>
</comment>
<sequence>MDPFGRNHSLNSQANSNSSVQRGKDFSKKVAETDENEFHFLHDGAPTKSQVLKTDLRKNALFSNTSFSFKNKILAERKEDLLPVSPLSSNLEITPHSKYTPCVNPSGESFHNSPISLHSYDPITNYTSPRPKFLRYNPIQRRELLQRIEAEKRGNEEVGTAFFPSSPNSSSNRENNNDNENEEEEEEEELEEGKPWYSCVVWSLLFIFGVFLFILYCMRSSSYPSFEGFESPATNIQKIQGKAPLRLVGKSLFTESFLENLVSFSQMCPIVRESLCNLDENLFVSLEFDKFIGRQRSGEREWLMERIRNEFSDKTEYLVAKDQDLLLKNGGLVDDDTAVKEKREHGDQNQRDSVSLAEEGIAKKSISRGLTLKENNITSSSVESLLVSLSQEISDSSFTIREDRFHNESFDSMEFPWTSQSRVDVSTPTGDQGLEDFSLTLASDTKLADYSSNILSEGALRTFSFFLGSLTIVVGLLSCFHKYVRRPNSNSFHVFPFLSSFEFFKKRKTREKIVRKKEENLDKALDISVESKPSRLHAVPSPFDDVTVELKEVSGFGPPSVKLLGEFSLIDAEATNNGFGSNLKKMEYQNSQVSYYKQRRAREKLSPLVNMLVSSPEESTSSRFSSKVPADKGERSDTSATSSLRRSSRLQNRNRNRVICP</sequence>
<feature type="compositionally biased region" description="Low complexity" evidence="1">
    <location>
        <begin position="614"/>
        <end position="626"/>
    </location>
</feature>
<dbReference type="PANTHER" id="PTHR34775:SF6">
    <property type="entry name" value="TRANSMEMBRANE PROTEIN"/>
    <property type="match status" value="1"/>
</dbReference>
<gene>
    <name evidence="2" type="ORF">KFK09_025855</name>
</gene>
<dbReference type="PANTHER" id="PTHR34775">
    <property type="entry name" value="TRANSMEMBRANE PROTEIN"/>
    <property type="match status" value="1"/>
</dbReference>
<dbReference type="Proteomes" id="UP000829196">
    <property type="component" value="Unassembled WGS sequence"/>
</dbReference>
<proteinExistence type="predicted"/>
<name>A0A8T3AB71_DENNO</name>
<accession>A0A8T3AB71</accession>
<evidence type="ECO:0000313" key="2">
    <source>
        <dbReference type="EMBL" id="KAI0491595.1"/>
    </source>
</evidence>
<dbReference type="OrthoDB" id="1938687at2759"/>
<feature type="compositionally biased region" description="Basic residues" evidence="1">
    <location>
        <begin position="646"/>
        <end position="661"/>
    </location>
</feature>
<feature type="compositionally biased region" description="Polar residues" evidence="1">
    <location>
        <begin position="8"/>
        <end position="21"/>
    </location>
</feature>
<organism evidence="2 3">
    <name type="scientific">Dendrobium nobile</name>
    <name type="common">Orchid</name>
    <dbReference type="NCBI Taxonomy" id="94219"/>
    <lineage>
        <taxon>Eukaryota</taxon>
        <taxon>Viridiplantae</taxon>
        <taxon>Streptophyta</taxon>
        <taxon>Embryophyta</taxon>
        <taxon>Tracheophyta</taxon>
        <taxon>Spermatophyta</taxon>
        <taxon>Magnoliopsida</taxon>
        <taxon>Liliopsida</taxon>
        <taxon>Asparagales</taxon>
        <taxon>Orchidaceae</taxon>
        <taxon>Epidendroideae</taxon>
        <taxon>Malaxideae</taxon>
        <taxon>Dendrobiinae</taxon>
        <taxon>Dendrobium</taxon>
    </lineage>
</organism>
<protein>
    <submittedName>
        <fullName evidence="2">Uncharacterized protein</fullName>
    </submittedName>
</protein>
<dbReference type="AlphaFoldDB" id="A0A8T3AB71"/>
<feature type="region of interest" description="Disordered" evidence="1">
    <location>
        <begin position="156"/>
        <end position="190"/>
    </location>
</feature>
<dbReference type="SMR" id="A0A8T3AB71"/>
<feature type="region of interest" description="Disordered" evidence="1">
    <location>
        <begin position="613"/>
        <end position="661"/>
    </location>
</feature>
<keyword evidence="3" id="KW-1185">Reference proteome</keyword>
<reference evidence="2" key="1">
    <citation type="journal article" date="2022" name="Front. Genet.">
        <title>Chromosome-Scale Assembly of the Dendrobium nobile Genome Provides Insights Into the Molecular Mechanism of the Biosynthesis of the Medicinal Active Ingredient of Dendrobium.</title>
        <authorList>
            <person name="Xu Q."/>
            <person name="Niu S.-C."/>
            <person name="Li K.-L."/>
            <person name="Zheng P.-J."/>
            <person name="Zhang X.-J."/>
            <person name="Jia Y."/>
            <person name="Liu Y."/>
            <person name="Niu Y.-X."/>
            <person name="Yu L.-H."/>
            <person name="Chen D.-F."/>
            <person name="Zhang G.-Q."/>
        </authorList>
    </citation>
    <scope>NUCLEOTIDE SEQUENCE</scope>
    <source>
        <tissue evidence="2">Leaf</tissue>
    </source>
</reference>
<evidence type="ECO:0000313" key="3">
    <source>
        <dbReference type="Proteomes" id="UP000829196"/>
    </source>
</evidence>
<feature type="region of interest" description="Disordered" evidence="1">
    <location>
        <begin position="1"/>
        <end position="28"/>
    </location>
</feature>
<evidence type="ECO:0000256" key="1">
    <source>
        <dbReference type="SAM" id="MobiDB-lite"/>
    </source>
</evidence>